<evidence type="ECO:0000256" key="5">
    <source>
        <dbReference type="SAM" id="Phobius"/>
    </source>
</evidence>
<dbReference type="PANTHER" id="PTHR48022">
    <property type="entry name" value="PLASTIDIC GLUCOSE TRANSPORTER 4"/>
    <property type="match status" value="1"/>
</dbReference>
<comment type="caution">
    <text evidence="6">The sequence shown here is derived from an EMBL/GenBank/DDBJ whole genome shotgun (WGS) entry which is preliminary data.</text>
</comment>
<dbReference type="InterPro" id="IPR050360">
    <property type="entry name" value="MFS_Sugar_Transporters"/>
</dbReference>
<dbReference type="AlphaFoldDB" id="A0A135SAJ9"/>
<sequence>MTNYVIVQITPIGIQDLGWKFWIVFTVLNAAFLPVIYLFYPETANRTLEDLDEYYRNNPPLFVIGDKDAIASKRPKKYVDRQEAHVQRVAHGNEVTEASENAVLSGEKHQAI</sequence>
<name>A0A135SAJ9_9PEZI</name>
<protein>
    <submittedName>
        <fullName evidence="6">Uncharacterized protein</fullName>
    </submittedName>
</protein>
<evidence type="ECO:0000256" key="1">
    <source>
        <dbReference type="ARBA" id="ARBA00004141"/>
    </source>
</evidence>
<feature type="transmembrane region" description="Helical" evidence="5">
    <location>
        <begin position="21"/>
        <end position="40"/>
    </location>
</feature>
<dbReference type="PANTHER" id="PTHR48022:SF26">
    <property type="entry name" value="MAJOR FACILITATOR SUPERFAMILY (MFS) PROFILE DOMAIN-CONTAINING PROTEIN-RELATED"/>
    <property type="match status" value="1"/>
</dbReference>
<dbReference type="Pfam" id="PF00083">
    <property type="entry name" value="Sugar_tr"/>
    <property type="match status" value="1"/>
</dbReference>
<dbReference type="InterPro" id="IPR036259">
    <property type="entry name" value="MFS_trans_sf"/>
</dbReference>
<dbReference type="Proteomes" id="UP000070328">
    <property type="component" value="Unassembled WGS sequence"/>
</dbReference>
<dbReference type="InterPro" id="IPR005828">
    <property type="entry name" value="MFS_sugar_transport-like"/>
</dbReference>
<comment type="subcellular location">
    <subcellularLocation>
        <location evidence="1">Membrane</location>
        <topology evidence="1">Multi-pass membrane protein</topology>
    </subcellularLocation>
</comment>
<dbReference type="GO" id="GO:0016020">
    <property type="term" value="C:membrane"/>
    <property type="evidence" value="ECO:0007669"/>
    <property type="project" value="UniProtKB-SubCell"/>
</dbReference>
<keyword evidence="4 5" id="KW-0472">Membrane</keyword>
<accession>A0A135SAJ9</accession>
<proteinExistence type="predicted"/>
<keyword evidence="3 5" id="KW-1133">Transmembrane helix</keyword>
<reference evidence="6 7" key="1">
    <citation type="submission" date="2014-02" db="EMBL/GenBank/DDBJ databases">
        <title>The genome sequence of Colletotrichum simmondsii CBS122122.</title>
        <authorList>
            <person name="Baroncelli R."/>
            <person name="Thon M.R."/>
        </authorList>
    </citation>
    <scope>NUCLEOTIDE SEQUENCE [LARGE SCALE GENOMIC DNA]</scope>
    <source>
        <strain evidence="6 7">CBS122122</strain>
    </source>
</reference>
<dbReference type="EMBL" id="JFBX01000627">
    <property type="protein sequence ID" value="KXH32934.1"/>
    <property type="molecule type" value="Genomic_DNA"/>
</dbReference>
<evidence type="ECO:0000256" key="4">
    <source>
        <dbReference type="ARBA" id="ARBA00023136"/>
    </source>
</evidence>
<keyword evidence="2 5" id="KW-0812">Transmembrane</keyword>
<dbReference type="Gene3D" id="1.20.1250.20">
    <property type="entry name" value="MFS general substrate transporter like domains"/>
    <property type="match status" value="1"/>
</dbReference>
<keyword evidence="7" id="KW-1185">Reference proteome</keyword>
<organism evidence="6 7">
    <name type="scientific">Colletotrichum simmondsii</name>
    <dbReference type="NCBI Taxonomy" id="703756"/>
    <lineage>
        <taxon>Eukaryota</taxon>
        <taxon>Fungi</taxon>
        <taxon>Dikarya</taxon>
        <taxon>Ascomycota</taxon>
        <taxon>Pezizomycotina</taxon>
        <taxon>Sordariomycetes</taxon>
        <taxon>Hypocreomycetidae</taxon>
        <taxon>Glomerellales</taxon>
        <taxon>Glomerellaceae</taxon>
        <taxon>Colletotrichum</taxon>
        <taxon>Colletotrichum acutatum species complex</taxon>
    </lineage>
</organism>
<evidence type="ECO:0000256" key="3">
    <source>
        <dbReference type="ARBA" id="ARBA00022989"/>
    </source>
</evidence>
<gene>
    <name evidence="6" type="ORF">CSIM01_07561</name>
</gene>
<evidence type="ECO:0000256" key="2">
    <source>
        <dbReference type="ARBA" id="ARBA00022692"/>
    </source>
</evidence>
<dbReference type="GO" id="GO:0005351">
    <property type="term" value="F:carbohydrate:proton symporter activity"/>
    <property type="evidence" value="ECO:0007669"/>
    <property type="project" value="TreeGrafter"/>
</dbReference>
<evidence type="ECO:0000313" key="7">
    <source>
        <dbReference type="Proteomes" id="UP000070328"/>
    </source>
</evidence>
<evidence type="ECO:0000313" key="6">
    <source>
        <dbReference type="EMBL" id="KXH32934.1"/>
    </source>
</evidence>